<keyword evidence="10" id="KW-1015">Disulfide bond</keyword>
<evidence type="ECO:0000256" key="2">
    <source>
        <dbReference type="ARBA" id="ARBA00022475"/>
    </source>
</evidence>
<keyword evidence="3 12" id="KW-0812">Transmembrane</keyword>
<evidence type="ECO:0000256" key="12">
    <source>
        <dbReference type="SAM" id="Phobius"/>
    </source>
</evidence>
<keyword evidence="14" id="KW-1185">Reference proteome</keyword>
<evidence type="ECO:0000256" key="7">
    <source>
        <dbReference type="ARBA" id="ARBA00023004"/>
    </source>
</evidence>
<evidence type="ECO:0000256" key="9">
    <source>
        <dbReference type="ARBA" id="ARBA00023136"/>
    </source>
</evidence>
<feature type="transmembrane region" description="Helical" evidence="12">
    <location>
        <begin position="301"/>
        <end position="320"/>
    </location>
</feature>
<evidence type="ECO:0000256" key="11">
    <source>
        <dbReference type="ARBA" id="ARBA00023444"/>
    </source>
</evidence>
<reference evidence="13 14" key="1">
    <citation type="submission" date="2014-04" db="EMBL/GenBank/DDBJ databases">
        <title>Characterization and application of a salt tolerant electro-active bacterium.</title>
        <authorList>
            <person name="Yang L."/>
            <person name="Wei S."/>
            <person name="Tay Q.X.M."/>
        </authorList>
    </citation>
    <scope>NUCLEOTIDE SEQUENCE [LARGE SCALE GENOMIC DNA]</scope>
    <source>
        <strain evidence="13 14">LY1</strain>
    </source>
</reference>
<evidence type="ECO:0000256" key="6">
    <source>
        <dbReference type="ARBA" id="ARBA00023002"/>
    </source>
</evidence>
<evidence type="ECO:0000313" key="14">
    <source>
        <dbReference type="Proteomes" id="UP000027821"/>
    </source>
</evidence>
<evidence type="ECO:0000256" key="8">
    <source>
        <dbReference type="ARBA" id="ARBA00023133"/>
    </source>
</evidence>
<comment type="subcellular location">
    <subcellularLocation>
        <location evidence="1">Membrane</location>
        <topology evidence="1">Multi-pass membrane protein</topology>
    </subcellularLocation>
</comment>
<accession>A0A074LLY6</accession>
<dbReference type="Pfam" id="PF02628">
    <property type="entry name" value="COX15-CtaA"/>
    <property type="match status" value="2"/>
</dbReference>
<keyword evidence="5 12" id="KW-1133">Transmembrane helix</keyword>
<dbReference type="PANTHER" id="PTHR35457">
    <property type="entry name" value="HEME A SYNTHASE"/>
    <property type="match status" value="1"/>
</dbReference>
<proteinExistence type="predicted"/>
<comment type="caution">
    <text evidence="13">The sequence shown here is derived from an EMBL/GenBank/DDBJ whole genome shotgun (WGS) entry which is preliminary data.</text>
</comment>
<evidence type="ECO:0000256" key="1">
    <source>
        <dbReference type="ARBA" id="ARBA00004141"/>
    </source>
</evidence>
<name>A0A074LLY6_9BACT</name>
<feature type="transmembrane region" description="Helical" evidence="12">
    <location>
        <begin position="215"/>
        <end position="235"/>
    </location>
</feature>
<dbReference type="GO" id="GO:0046872">
    <property type="term" value="F:metal ion binding"/>
    <property type="evidence" value="ECO:0007669"/>
    <property type="project" value="UniProtKB-KW"/>
</dbReference>
<dbReference type="InterPro" id="IPR003780">
    <property type="entry name" value="COX15/CtaA_fam"/>
</dbReference>
<dbReference type="AlphaFoldDB" id="A0A074LLY6"/>
<feature type="transmembrane region" description="Helical" evidence="12">
    <location>
        <begin position="116"/>
        <end position="136"/>
    </location>
</feature>
<dbReference type="Proteomes" id="UP000027821">
    <property type="component" value="Unassembled WGS sequence"/>
</dbReference>
<keyword evidence="4" id="KW-0479">Metal-binding</keyword>
<feature type="transmembrane region" description="Helical" evidence="12">
    <location>
        <begin position="326"/>
        <end position="346"/>
    </location>
</feature>
<organism evidence="13 14">
    <name type="scientific">Anditalea andensis</name>
    <dbReference type="NCBI Taxonomy" id="1048983"/>
    <lineage>
        <taxon>Bacteria</taxon>
        <taxon>Pseudomonadati</taxon>
        <taxon>Bacteroidota</taxon>
        <taxon>Cytophagia</taxon>
        <taxon>Cytophagales</taxon>
        <taxon>Cytophagaceae</taxon>
        <taxon>Anditalea</taxon>
    </lineage>
</organism>
<dbReference type="RefSeq" id="WP_035071249.1">
    <property type="nucleotide sequence ID" value="NZ_JMIH01000014.1"/>
</dbReference>
<keyword evidence="7" id="KW-0408">Iron</keyword>
<dbReference type="eggNOG" id="COG1612">
    <property type="taxonomic scope" value="Bacteria"/>
</dbReference>
<dbReference type="GO" id="GO:0016491">
    <property type="term" value="F:oxidoreductase activity"/>
    <property type="evidence" value="ECO:0007669"/>
    <property type="project" value="UniProtKB-KW"/>
</dbReference>
<comment type="pathway">
    <text evidence="11">Porphyrin-containing compound metabolism.</text>
</comment>
<feature type="transmembrane region" description="Helical" evidence="12">
    <location>
        <begin position="148"/>
        <end position="167"/>
    </location>
</feature>
<evidence type="ECO:0000256" key="10">
    <source>
        <dbReference type="ARBA" id="ARBA00023157"/>
    </source>
</evidence>
<dbReference type="InterPro" id="IPR050450">
    <property type="entry name" value="COX15/CtaA_HemeA_synthase"/>
</dbReference>
<dbReference type="PANTHER" id="PTHR35457:SF1">
    <property type="entry name" value="HEME A SYNTHASE"/>
    <property type="match status" value="1"/>
</dbReference>
<feature type="transmembrane region" description="Helical" evidence="12">
    <location>
        <begin position="12"/>
        <end position="32"/>
    </location>
</feature>
<feature type="transmembrane region" description="Helical" evidence="12">
    <location>
        <begin position="255"/>
        <end position="280"/>
    </location>
</feature>
<evidence type="ECO:0000256" key="5">
    <source>
        <dbReference type="ARBA" id="ARBA00022989"/>
    </source>
</evidence>
<keyword evidence="2" id="KW-1003">Cell membrane</keyword>
<dbReference type="STRING" id="1048983.EL17_04250"/>
<dbReference type="GO" id="GO:0016020">
    <property type="term" value="C:membrane"/>
    <property type="evidence" value="ECO:0007669"/>
    <property type="project" value="UniProtKB-SubCell"/>
</dbReference>
<feature type="transmembrane region" description="Helical" evidence="12">
    <location>
        <begin position="173"/>
        <end position="194"/>
    </location>
</feature>
<keyword evidence="6" id="KW-0560">Oxidoreductase</keyword>
<keyword evidence="9 12" id="KW-0472">Membrane</keyword>
<dbReference type="EMBL" id="JMIH01000014">
    <property type="protein sequence ID" value="KEO74897.1"/>
    <property type="molecule type" value="Genomic_DNA"/>
</dbReference>
<dbReference type="OrthoDB" id="1447144at2"/>
<keyword evidence="8" id="KW-0350">Heme biosynthesis</keyword>
<evidence type="ECO:0000256" key="3">
    <source>
        <dbReference type="ARBA" id="ARBA00022692"/>
    </source>
</evidence>
<protein>
    <submittedName>
        <fullName evidence="13">Cytochrome oxidase assembly protein</fullName>
    </submittedName>
</protein>
<gene>
    <name evidence="13" type="ORF">EL17_04250</name>
</gene>
<sequence>MKQNKQRISSFRRISLITAVAVYFLILVGGVVRSTGSGMGCPDWPKCFGSWVPPTHVDQLPLNYQDIYLAKRLEKNERFVSMLTVLGFEDKALAIQNDKSILIEEEFNVSKTWIEYINRVIGVIIGFLVIATLLYALPLWKIDRILPILSFVNLVLVVFQGWIGSIVVSTNLLGWMISVHMVLALLIVCLLLYVHYRAFRLAYPVSYATEKPNRLFYILLTGFVLMIFQIVLGTQVREQLDAVAFRFGNLFRSEWINYLGIEFLIHRSYSLVLLGIHLVFVYKVYKYSLRSTSIFKWSQILILNILFVIITGVGMAYFGIPAFLQPLHLLLGSLIIGLQFVILLLLNDQRKTEFKV</sequence>
<evidence type="ECO:0000313" key="13">
    <source>
        <dbReference type="EMBL" id="KEO74897.1"/>
    </source>
</evidence>
<dbReference type="GO" id="GO:0006784">
    <property type="term" value="P:heme A biosynthetic process"/>
    <property type="evidence" value="ECO:0007669"/>
    <property type="project" value="InterPro"/>
</dbReference>
<evidence type="ECO:0000256" key="4">
    <source>
        <dbReference type="ARBA" id="ARBA00022723"/>
    </source>
</evidence>